<dbReference type="PROSITE" id="PS51645">
    <property type="entry name" value="PHR_CRY_ALPHA_BETA"/>
    <property type="match status" value="1"/>
</dbReference>
<dbReference type="Proteomes" id="UP000758603">
    <property type="component" value="Unassembled WGS sequence"/>
</dbReference>
<keyword evidence="2 4" id="KW-0285">Flavoprotein</keyword>
<dbReference type="GO" id="GO:0071949">
    <property type="term" value="F:FAD binding"/>
    <property type="evidence" value="ECO:0007669"/>
    <property type="project" value="TreeGrafter"/>
</dbReference>
<feature type="binding site" evidence="4">
    <location>
        <begin position="521"/>
        <end position="523"/>
    </location>
    <ligand>
        <name>FAD</name>
        <dbReference type="ChEBI" id="CHEBI:57692"/>
    </ligand>
</feature>
<dbReference type="GO" id="GO:0005634">
    <property type="term" value="C:nucleus"/>
    <property type="evidence" value="ECO:0007669"/>
    <property type="project" value="TreeGrafter"/>
</dbReference>
<comment type="similarity">
    <text evidence="1">Belongs to the DNA photolyase class-1 family.</text>
</comment>
<evidence type="ECO:0000259" key="6">
    <source>
        <dbReference type="PROSITE" id="PS51645"/>
    </source>
</evidence>
<dbReference type="PANTHER" id="PTHR11455">
    <property type="entry name" value="CRYPTOCHROME"/>
    <property type="match status" value="1"/>
</dbReference>
<dbReference type="InterPro" id="IPR006050">
    <property type="entry name" value="DNA_photolyase_N"/>
</dbReference>
<dbReference type="SUPFAM" id="SSF48173">
    <property type="entry name" value="Cryptochrome/photolyase FAD-binding domain"/>
    <property type="match status" value="1"/>
</dbReference>
<comment type="caution">
    <text evidence="7">The sequence shown here is derived from an EMBL/GenBank/DDBJ whole genome shotgun (WGS) entry which is preliminary data.</text>
</comment>
<dbReference type="GO" id="GO:0003677">
    <property type="term" value="F:DNA binding"/>
    <property type="evidence" value="ECO:0007669"/>
    <property type="project" value="TreeGrafter"/>
</dbReference>
<dbReference type="InterPro" id="IPR002081">
    <property type="entry name" value="Cryptochrome/DNA_photolyase_1"/>
</dbReference>
<name>A0A9P8UL40_9PEZI</name>
<organism evidence="7 8">
    <name type="scientific">Truncatella angustata</name>
    <dbReference type="NCBI Taxonomy" id="152316"/>
    <lineage>
        <taxon>Eukaryota</taxon>
        <taxon>Fungi</taxon>
        <taxon>Dikarya</taxon>
        <taxon>Ascomycota</taxon>
        <taxon>Pezizomycotina</taxon>
        <taxon>Sordariomycetes</taxon>
        <taxon>Xylariomycetidae</taxon>
        <taxon>Amphisphaeriales</taxon>
        <taxon>Sporocadaceae</taxon>
        <taxon>Truncatella</taxon>
    </lineage>
</organism>
<dbReference type="OrthoDB" id="435881at2759"/>
<dbReference type="GO" id="GO:0032922">
    <property type="term" value="P:circadian regulation of gene expression"/>
    <property type="evidence" value="ECO:0007669"/>
    <property type="project" value="TreeGrafter"/>
</dbReference>
<dbReference type="EMBL" id="JAGPXC010000004">
    <property type="protein sequence ID" value="KAH6654194.1"/>
    <property type="molecule type" value="Genomic_DNA"/>
</dbReference>
<dbReference type="GO" id="GO:0005737">
    <property type="term" value="C:cytoplasm"/>
    <property type="evidence" value="ECO:0007669"/>
    <property type="project" value="TreeGrafter"/>
</dbReference>
<evidence type="ECO:0000313" key="8">
    <source>
        <dbReference type="Proteomes" id="UP000758603"/>
    </source>
</evidence>
<reference evidence="7" key="1">
    <citation type="journal article" date="2021" name="Nat. Commun.">
        <title>Genetic determinants of endophytism in the Arabidopsis root mycobiome.</title>
        <authorList>
            <person name="Mesny F."/>
            <person name="Miyauchi S."/>
            <person name="Thiergart T."/>
            <person name="Pickel B."/>
            <person name="Atanasova L."/>
            <person name="Karlsson M."/>
            <person name="Huettel B."/>
            <person name="Barry K.W."/>
            <person name="Haridas S."/>
            <person name="Chen C."/>
            <person name="Bauer D."/>
            <person name="Andreopoulos W."/>
            <person name="Pangilinan J."/>
            <person name="LaButti K."/>
            <person name="Riley R."/>
            <person name="Lipzen A."/>
            <person name="Clum A."/>
            <person name="Drula E."/>
            <person name="Henrissat B."/>
            <person name="Kohler A."/>
            <person name="Grigoriev I.V."/>
            <person name="Martin F.M."/>
            <person name="Hacquard S."/>
        </authorList>
    </citation>
    <scope>NUCLEOTIDE SEQUENCE</scope>
    <source>
        <strain evidence="7">MPI-SDFR-AT-0073</strain>
    </source>
</reference>
<dbReference type="Gene3D" id="1.10.579.10">
    <property type="entry name" value="DNA Cyclobutane Dipyrimidine Photolyase, subunit A, domain 3"/>
    <property type="match status" value="1"/>
</dbReference>
<dbReference type="PRINTS" id="PR00147">
    <property type="entry name" value="DNAPHOTLYASE"/>
</dbReference>
<dbReference type="GO" id="GO:0003904">
    <property type="term" value="F:deoxyribodipyrimidine photo-lyase activity"/>
    <property type="evidence" value="ECO:0007669"/>
    <property type="project" value="TreeGrafter"/>
</dbReference>
<feature type="binding site" evidence="4">
    <location>
        <position position="420"/>
    </location>
    <ligand>
        <name>FAD</name>
        <dbReference type="ChEBI" id="CHEBI:57692"/>
    </ligand>
</feature>
<dbReference type="Gene3D" id="3.40.50.620">
    <property type="entry name" value="HUPs"/>
    <property type="match status" value="1"/>
</dbReference>
<feature type="domain" description="Photolyase/cryptochrome alpha/beta" evidence="6">
    <location>
        <begin position="119"/>
        <end position="261"/>
    </location>
</feature>
<dbReference type="SUPFAM" id="SSF52425">
    <property type="entry name" value="Cryptochrome/photolyase, N-terminal domain"/>
    <property type="match status" value="1"/>
</dbReference>
<feature type="region of interest" description="Disordered" evidence="5">
    <location>
        <begin position="51"/>
        <end position="108"/>
    </location>
</feature>
<dbReference type="InterPro" id="IPR014729">
    <property type="entry name" value="Rossmann-like_a/b/a_fold"/>
</dbReference>
<dbReference type="GeneID" id="70131627"/>
<keyword evidence="8" id="KW-1185">Reference proteome</keyword>
<comment type="cofactor">
    <cofactor evidence="4">
        <name>FAD</name>
        <dbReference type="ChEBI" id="CHEBI:57692"/>
    </cofactor>
    <text evidence="4">Binds 1 FAD per subunit.</text>
</comment>
<dbReference type="AlphaFoldDB" id="A0A9P8UL40"/>
<dbReference type="InterPro" id="IPR005101">
    <property type="entry name" value="Cryptochr/Photolyase_FAD-bd"/>
</dbReference>
<feature type="binding site" evidence="4">
    <location>
        <begin position="423"/>
        <end position="430"/>
    </location>
    <ligand>
        <name>FAD</name>
        <dbReference type="ChEBI" id="CHEBI:57692"/>
    </ligand>
</feature>
<protein>
    <submittedName>
        <fullName evidence="7">Deoxyribodipyrimidine photo-lyase</fullName>
    </submittedName>
</protein>
<evidence type="ECO:0000256" key="3">
    <source>
        <dbReference type="ARBA" id="ARBA00022827"/>
    </source>
</evidence>
<dbReference type="PANTHER" id="PTHR11455:SF18">
    <property type="entry name" value="SI:CH1073-390K14.1"/>
    <property type="match status" value="1"/>
</dbReference>
<feature type="binding site" evidence="4">
    <location>
        <begin position="377"/>
        <end position="381"/>
    </location>
    <ligand>
        <name>FAD</name>
        <dbReference type="ChEBI" id="CHEBI:57692"/>
    </ligand>
</feature>
<feature type="binding site" evidence="4">
    <location>
        <position position="365"/>
    </location>
    <ligand>
        <name>FAD</name>
        <dbReference type="ChEBI" id="CHEBI:57692"/>
    </ligand>
</feature>
<dbReference type="GO" id="GO:0043153">
    <property type="term" value="P:entrainment of circadian clock by photoperiod"/>
    <property type="evidence" value="ECO:0007669"/>
    <property type="project" value="TreeGrafter"/>
</dbReference>
<dbReference type="InterPro" id="IPR036134">
    <property type="entry name" value="Crypto/Photolyase_FAD-like_sf"/>
</dbReference>
<evidence type="ECO:0000313" key="7">
    <source>
        <dbReference type="EMBL" id="KAH6654194.1"/>
    </source>
</evidence>
<dbReference type="Pfam" id="PF00875">
    <property type="entry name" value="DNA_photolyase"/>
    <property type="match status" value="1"/>
</dbReference>
<dbReference type="Pfam" id="PF03441">
    <property type="entry name" value="FAD_binding_7"/>
    <property type="match status" value="1"/>
</dbReference>
<proteinExistence type="inferred from homology"/>
<keyword evidence="3 4" id="KW-0274">FAD</keyword>
<evidence type="ECO:0000256" key="1">
    <source>
        <dbReference type="ARBA" id="ARBA00005862"/>
    </source>
</evidence>
<gene>
    <name evidence="7" type="ORF">BKA67DRAFT_564391</name>
</gene>
<evidence type="ECO:0000256" key="5">
    <source>
        <dbReference type="SAM" id="MobiDB-lite"/>
    </source>
</evidence>
<dbReference type="Gene3D" id="1.25.40.80">
    <property type="match status" value="1"/>
</dbReference>
<sequence>MSNIFKIGKTRMSLRVPAVTLRRISPGAPRSSQAPIYAILRHFSITTPKHHINKKKMAGDAPNGANGNSKKHARTQSQENVLKHPSTKRAKEIDGPDSPYGHLQGRISSARPDGAVAKTVLHWFRSKDLRAEDNRALHAASAKAKEAKAPLLSCFLFSPEDLEWHGTSPARCDFMLESLRLLQEQLAELNIPLVVLTAEKRAQKGASVLELVKQQNVSHVYANIEYEVDELRRDLDFFDRLEKDGDGDGEVKFVLHHDQTVVEPATIRTRSGGPLKVYTPYHKAWLGEVSSNPELLDTLPAPQANDKSVRSDLNELFCQDLPEMPGAKRFESIEDRDRIRELWPAGHTAGIKRLNDFLEKKVQTYAENRSNPAADNSSRLSAYFSAGVISVREALSAAKKANGGSTDFSQSGSDAGISSWVREIVFREFYRQMMVVTPHNSMNLPQNLKFDFVNWEEDDDGLKAWYDGKTGVPFVDAGMRQLGHEAYMHNRLRMNVSSYLSRNLLIDYRKGERWFVENLVDWDLCNNTQGWEPSYTVFNPVAQAEKCDPHGDYIRRWVPELKDVKGKAVFDPYHRLSEDEFEKLGYPKPIVDFKESKARCVQRYKQDMADADP</sequence>
<evidence type="ECO:0000256" key="4">
    <source>
        <dbReference type="PIRSR" id="PIRSR602081-1"/>
    </source>
</evidence>
<dbReference type="RefSeq" id="XP_045958464.1">
    <property type="nucleotide sequence ID" value="XM_046102735.1"/>
</dbReference>
<dbReference type="InterPro" id="IPR036155">
    <property type="entry name" value="Crypto/Photolyase_N_sf"/>
</dbReference>
<evidence type="ECO:0000256" key="2">
    <source>
        <dbReference type="ARBA" id="ARBA00022630"/>
    </source>
</evidence>
<accession>A0A9P8UL40</accession>